<evidence type="ECO:0000313" key="3">
    <source>
        <dbReference type="Proteomes" id="UP000000689"/>
    </source>
</evidence>
<dbReference type="OMA" id="NHTEDRN"/>
<accession>G0WAV6</accession>
<organism evidence="2 3">
    <name type="scientific">Naumovozyma dairenensis (strain ATCC 10597 / BCRC 20456 / CBS 421 / NBRC 0211 / NRRL Y-12639)</name>
    <name type="common">Saccharomyces dairenensis</name>
    <dbReference type="NCBI Taxonomy" id="1071378"/>
    <lineage>
        <taxon>Eukaryota</taxon>
        <taxon>Fungi</taxon>
        <taxon>Dikarya</taxon>
        <taxon>Ascomycota</taxon>
        <taxon>Saccharomycotina</taxon>
        <taxon>Saccharomycetes</taxon>
        <taxon>Saccharomycetales</taxon>
        <taxon>Saccharomycetaceae</taxon>
        <taxon>Naumovozyma</taxon>
    </lineage>
</organism>
<proteinExistence type="predicted"/>
<name>G0WAV6_NAUDC</name>
<dbReference type="GeneID" id="11498820"/>
<keyword evidence="3" id="KW-1185">Reference proteome</keyword>
<dbReference type="EMBL" id="HE580271">
    <property type="protein sequence ID" value="CCD24876.1"/>
    <property type="molecule type" value="Genomic_DNA"/>
</dbReference>
<dbReference type="AlphaFoldDB" id="G0WAV6"/>
<dbReference type="OrthoDB" id="4066296at2759"/>
<feature type="region of interest" description="Disordered" evidence="1">
    <location>
        <begin position="1"/>
        <end position="21"/>
    </location>
</feature>
<evidence type="ECO:0000313" key="2">
    <source>
        <dbReference type="EMBL" id="CCD24876.1"/>
    </source>
</evidence>
<dbReference type="Proteomes" id="UP000000689">
    <property type="component" value="Chromosome 5"/>
</dbReference>
<evidence type="ECO:0000256" key="1">
    <source>
        <dbReference type="SAM" id="MobiDB-lite"/>
    </source>
</evidence>
<dbReference type="RefSeq" id="XP_003670119.1">
    <property type="nucleotide sequence ID" value="XM_003670071.1"/>
</dbReference>
<protein>
    <submittedName>
        <fullName evidence="2">Uncharacterized protein</fullName>
    </submittedName>
</protein>
<reference evidence="2 3" key="1">
    <citation type="journal article" date="2011" name="Proc. Natl. Acad. Sci. U.S.A.">
        <title>Evolutionary erosion of yeast sex chromosomes by mating-type switching accidents.</title>
        <authorList>
            <person name="Gordon J.L."/>
            <person name="Armisen D."/>
            <person name="Proux-Wera E."/>
            <person name="Oheigeartaigh S.S."/>
            <person name="Byrne K.P."/>
            <person name="Wolfe K.H."/>
        </authorList>
    </citation>
    <scope>NUCLEOTIDE SEQUENCE [LARGE SCALE GENOMIC DNA]</scope>
    <source>
        <strain evidence="3">ATCC 10597 / BCRC 20456 / CBS 421 / NBRC 0211 / NRRL Y-12639</strain>
    </source>
</reference>
<gene>
    <name evidence="2" type="primary">NDAI0E00600</name>
    <name evidence="2" type="ordered locus">NDAI_0E00600</name>
</gene>
<dbReference type="KEGG" id="ndi:NDAI_0E00600"/>
<dbReference type="HOGENOM" id="CLU_192383_0_0_1"/>
<sequence>MSIDKLNHTEDRNVEEVEKEKDDSKNIVTVFDIASEIEKALRDVKKRIEDDDEEFNKSLSNIEEMLKELTE</sequence>